<dbReference type="Gene3D" id="3.40.50.2000">
    <property type="entry name" value="Glycogen Phosphorylase B"/>
    <property type="match status" value="2"/>
</dbReference>
<dbReference type="GO" id="GO:0016757">
    <property type="term" value="F:glycosyltransferase activity"/>
    <property type="evidence" value="ECO:0007669"/>
    <property type="project" value="InterPro"/>
</dbReference>
<proteinExistence type="predicted"/>
<dbReference type="EMBL" id="JACHFJ010000012">
    <property type="protein sequence ID" value="MBB5374093.1"/>
    <property type="molecule type" value="Genomic_DNA"/>
</dbReference>
<evidence type="ECO:0000259" key="1">
    <source>
        <dbReference type="Pfam" id="PF00534"/>
    </source>
</evidence>
<dbReference type="RefSeq" id="WP_183267109.1">
    <property type="nucleotide sequence ID" value="NZ_JACHFJ010000012.1"/>
</dbReference>
<keyword evidence="3" id="KW-1185">Reference proteome</keyword>
<dbReference type="InterPro" id="IPR001296">
    <property type="entry name" value="Glyco_trans_1"/>
</dbReference>
<evidence type="ECO:0000313" key="2">
    <source>
        <dbReference type="EMBL" id="MBB5374093.1"/>
    </source>
</evidence>
<gene>
    <name evidence="2" type="ORF">HNP71_002363</name>
</gene>
<comment type="caution">
    <text evidence="2">The sequence shown here is derived from an EMBL/GenBank/DDBJ whole genome shotgun (WGS) entry which is preliminary data.</text>
</comment>
<protein>
    <submittedName>
        <fullName evidence="2">Glycosyltransferase involved in cell wall biosynthesis</fullName>
    </submittedName>
</protein>
<dbReference type="CDD" id="cd03801">
    <property type="entry name" value="GT4_PimA-like"/>
    <property type="match status" value="1"/>
</dbReference>
<dbReference type="PANTHER" id="PTHR12526:SF630">
    <property type="entry name" value="GLYCOSYLTRANSFERASE"/>
    <property type="match status" value="1"/>
</dbReference>
<dbReference type="Proteomes" id="UP000553706">
    <property type="component" value="Unassembled WGS sequence"/>
</dbReference>
<dbReference type="AlphaFoldDB" id="A0A840VE10"/>
<dbReference type="PANTHER" id="PTHR12526">
    <property type="entry name" value="GLYCOSYLTRANSFERASE"/>
    <property type="match status" value="1"/>
</dbReference>
<reference evidence="2 3" key="1">
    <citation type="submission" date="2020-08" db="EMBL/GenBank/DDBJ databases">
        <title>Genomic Encyclopedia of Type Strains, Phase IV (KMG-IV): sequencing the most valuable type-strain genomes for metagenomic binning, comparative biology and taxonomic classification.</title>
        <authorList>
            <person name="Goeker M."/>
        </authorList>
    </citation>
    <scope>NUCLEOTIDE SEQUENCE [LARGE SCALE GENOMIC DNA]</scope>
    <source>
        <strain evidence="2 3">DSM 27026</strain>
    </source>
</reference>
<keyword evidence="2" id="KW-0808">Transferase</keyword>
<sequence length="353" mass="37389">MAEPLRTAIVLPRGETFSPEAAGAIAMVARRFALAVPGSVVLGQGGSNRFPGIPFIEAREAWAIIRALATLRPQVIDVHQRPRLALALTYLFPQARVQLFLHNDPLTMRGLKSAAARALALERMHRVVCVSAHLRDRYATGLRQTPEFLHNPLTLSELPPPCPKEQLILFVGRVVETKAPDVFIAACAAALPQLPGWSARMIGGDRFGPDSPETCFVAAMRAAAAVAGVEFRGVRSHHEVLETMARAAIVVVPSRWAEPFGLTALEALASGAALISTGQGGLCEVSGEAALYVPPNDPAALTNAILHLARDDAARAALSEAGRARASGFDTPLLAAQLQALRGEAGSLNPVSK</sequence>
<name>A0A840VE10_9PROT</name>
<feature type="domain" description="Glycosyl transferase family 1" evidence="1">
    <location>
        <begin position="164"/>
        <end position="324"/>
    </location>
</feature>
<organism evidence="2 3">
    <name type="scientific">Acidocella aromatica</name>
    <dbReference type="NCBI Taxonomy" id="1303579"/>
    <lineage>
        <taxon>Bacteria</taxon>
        <taxon>Pseudomonadati</taxon>
        <taxon>Pseudomonadota</taxon>
        <taxon>Alphaproteobacteria</taxon>
        <taxon>Acetobacterales</taxon>
        <taxon>Acidocellaceae</taxon>
        <taxon>Acidocella</taxon>
    </lineage>
</organism>
<dbReference type="SUPFAM" id="SSF53756">
    <property type="entry name" value="UDP-Glycosyltransferase/glycogen phosphorylase"/>
    <property type="match status" value="1"/>
</dbReference>
<evidence type="ECO:0000313" key="3">
    <source>
        <dbReference type="Proteomes" id="UP000553706"/>
    </source>
</evidence>
<accession>A0A840VE10</accession>
<dbReference type="Pfam" id="PF00534">
    <property type="entry name" value="Glycos_transf_1"/>
    <property type="match status" value="1"/>
</dbReference>